<evidence type="ECO:0000313" key="2">
    <source>
        <dbReference type="EMBL" id="QQQ88526.1"/>
    </source>
</evidence>
<dbReference type="AlphaFoldDB" id="A0A7T8V6T6"/>
<name>A0A7T8V6T6_9CRUS</name>
<feature type="transmembrane region" description="Helical" evidence="1">
    <location>
        <begin position="25"/>
        <end position="45"/>
    </location>
</feature>
<reference evidence="2" key="1">
    <citation type="submission" date="2020-06" db="EMBL/GenBank/DDBJ databases">
        <title>Phylogenomics of the Hyalella amphipod species-flock in the Andean Altiplano.</title>
        <authorList>
            <person name="Zapelloni F."/>
            <person name="Jurado-Rivera J.A."/>
            <person name="Pons J."/>
            <person name="Jaume D."/>
            <person name="Juan C."/>
        </authorList>
    </citation>
    <scope>NUCLEOTIDE SEQUENCE</scope>
</reference>
<keyword evidence="1" id="KW-1133">Transmembrane helix</keyword>
<keyword evidence="1" id="KW-0472">Membrane</keyword>
<feature type="transmembrane region" description="Helical" evidence="1">
    <location>
        <begin position="79"/>
        <end position="96"/>
    </location>
</feature>
<organism evidence="2">
    <name type="scientific">Hyalella sp. 1356B</name>
    <dbReference type="NCBI Taxonomy" id="2759787"/>
    <lineage>
        <taxon>Eukaryota</taxon>
        <taxon>Metazoa</taxon>
        <taxon>Ecdysozoa</taxon>
        <taxon>Arthropoda</taxon>
        <taxon>Crustacea</taxon>
        <taxon>Multicrustacea</taxon>
        <taxon>Malacostraca</taxon>
        <taxon>Eumalacostraca</taxon>
        <taxon>Peracarida</taxon>
        <taxon>Amphipoda</taxon>
        <taxon>Senticaudata</taxon>
        <taxon>Talitrida</taxon>
        <taxon>Talitroidea</taxon>
        <taxon>Hyalellidae</taxon>
        <taxon>Hyalella</taxon>
    </lineage>
</organism>
<keyword evidence="2" id="KW-0496">Mitochondrion</keyword>
<evidence type="ECO:0000256" key="1">
    <source>
        <dbReference type="SAM" id="Phobius"/>
    </source>
</evidence>
<geneLocation type="mitochondrion" evidence="2"/>
<gene>
    <name evidence="2" type="primary">nad6</name>
</gene>
<feature type="transmembrane region" description="Helical" evidence="1">
    <location>
        <begin position="52"/>
        <end position="73"/>
    </location>
</feature>
<protein>
    <submittedName>
        <fullName evidence="2">NADH dehydrogenase subunit 6</fullName>
    </submittedName>
</protein>
<feature type="transmembrane region" description="Helical" evidence="1">
    <location>
        <begin position="126"/>
        <end position="151"/>
    </location>
</feature>
<proteinExistence type="predicted"/>
<accession>A0A7T8V6T6</accession>
<sequence>MLLASLTMCFLTTFMFTQLSSPLGLGAAVVIFSFFVSLSMALVCYTSWFSLLLFMLFLSGMMIIFIYVCSLASNETHFYSVTFIYLVLAFTFFMAFSYEVNKLMGVSGMLVAGSDSAILMCKVYSFSVYMFIMLLIIYLLVTLIVVVKICVISEGPVRIKK</sequence>
<dbReference type="EMBL" id="MT672017">
    <property type="protein sequence ID" value="QQQ88526.1"/>
    <property type="molecule type" value="Genomic_DNA"/>
</dbReference>
<keyword evidence="1" id="KW-0812">Transmembrane</keyword>